<dbReference type="InParanoid" id="A0A5C3NY03"/>
<accession>A0A5C3NY03</accession>
<reference evidence="1 2" key="1">
    <citation type="journal article" date="2019" name="Nat. Ecol. Evol.">
        <title>Megaphylogeny resolves global patterns of mushroom evolution.</title>
        <authorList>
            <person name="Varga T."/>
            <person name="Krizsan K."/>
            <person name="Foldi C."/>
            <person name="Dima B."/>
            <person name="Sanchez-Garcia M."/>
            <person name="Sanchez-Ramirez S."/>
            <person name="Szollosi G.J."/>
            <person name="Szarkandi J.G."/>
            <person name="Papp V."/>
            <person name="Albert L."/>
            <person name="Andreopoulos W."/>
            <person name="Angelini C."/>
            <person name="Antonin V."/>
            <person name="Barry K.W."/>
            <person name="Bougher N.L."/>
            <person name="Buchanan P."/>
            <person name="Buyck B."/>
            <person name="Bense V."/>
            <person name="Catcheside P."/>
            <person name="Chovatia M."/>
            <person name="Cooper J."/>
            <person name="Damon W."/>
            <person name="Desjardin D."/>
            <person name="Finy P."/>
            <person name="Geml J."/>
            <person name="Haridas S."/>
            <person name="Hughes K."/>
            <person name="Justo A."/>
            <person name="Karasinski D."/>
            <person name="Kautmanova I."/>
            <person name="Kiss B."/>
            <person name="Kocsube S."/>
            <person name="Kotiranta H."/>
            <person name="LaButti K.M."/>
            <person name="Lechner B.E."/>
            <person name="Liimatainen K."/>
            <person name="Lipzen A."/>
            <person name="Lukacs Z."/>
            <person name="Mihaltcheva S."/>
            <person name="Morgado L.N."/>
            <person name="Niskanen T."/>
            <person name="Noordeloos M.E."/>
            <person name="Ohm R.A."/>
            <person name="Ortiz-Santana B."/>
            <person name="Ovrebo C."/>
            <person name="Racz N."/>
            <person name="Riley R."/>
            <person name="Savchenko A."/>
            <person name="Shiryaev A."/>
            <person name="Soop K."/>
            <person name="Spirin V."/>
            <person name="Szebenyi C."/>
            <person name="Tomsovsky M."/>
            <person name="Tulloss R.E."/>
            <person name="Uehling J."/>
            <person name="Grigoriev I.V."/>
            <person name="Vagvolgyi C."/>
            <person name="Papp T."/>
            <person name="Martin F.M."/>
            <person name="Miettinen O."/>
            <person name="Hibbett D.S."/>
            <person name="Nagy L.G."/>
        </authorList>
    </citation>
    <scope>NUCLEOTIDE SEQUENCE [LARGE SCALE GENOMIC DNA]</scope>
    <source>
        <strain evidence="1 2">HHB13444</strain>
    </source>
</reference>
<dbReference type="Proteomes" id="UP000308197">
    <property type="component" value="Unassembled WGS sequence"/>
</dbReference>
<name>A0A5C3NY03_9APHY</name>
<dbReference type="AlphaFoldDB" id="A0A5C3NY03"/>
<protein>
    <submittedName>
        <fullName evidence="1">Uncharacterized protein</fullName>
    </submittedName>
</protein>
<feature type="non-terminal residue" evidence="1">
    <location>
        <position position="1"/>
    </location>
</feature>
<organism evidence="1 2">
    <name type="scientific">Polyporus arcularius HHB13444</name>
    <dbReference type="NCBI Taxonomy" id="1314778"/>
    <lineage>
        <taxon>Eukaryota</taxon>
        <taxon>Fungi</taxon>
        <taxon>Dikarya</taxon>
        <taxon>Basidiomycota</taxon>
        <taxon>Agaricomycotina</taxon>
        <taxon>Agaricomycetes</taxon>
        <taxon>Polyporales</taxon>
        <taxon>Polyporaceae</taxon>
        <taxon>Polyporus</taxon>
    </lineage>
</organism>
<proteinExistence type="predicted"/>
<evidence type="ECO:0000313" key="1">
    <source>
        <dbReference type="EMBL" id="TFK81659.1"/>
    </source>
</evidence>
<gene>
    <name evidence="1" type="ORF">K466DRAFT_632954</name>
</gene>
<sequence length="161" mass="18150">CIYYGESIQLLESSCTPRTSLTFPPFLSLLLVGRLTTSRNTPPRIHLFINPLPFPFVKQFLQTRSVVRIPDPPDEIALLCQNKEHPAMRLEGRHRDDAGVLEPGKIRLLLLVFHLQVHLQRSVVGGSCTGNVQEMLDQIVRVERVEDAVGPHDLNVVGIRE</sequence>
<dbReference type="EMBL" id="ML211575">
    <property type="protein sequence ID" value="TFK81659.1"/>
    <property type="molecule type" value="Genomic_DNA"/>
</dbReference>
<keyword evidence="2" id="KW-1185">Reference proteome</keyword>
<evidence type="ECO:0000313" key="2">
    <source>
        <dbReference type="Proteomes" id="UP000308197"/>
    </source>
</evidence>